<evidence type="ECO:0000256" key="1">
    <source>
        <dbReference type="ARBA" id="ARBA00010219"/>
    </source>
</evidence>
<feature type="binding site" evidence="3">
    <location>
        <position position="64"/>
    </location>
    <ligand>
        <name>substrate</name>
    </ligand>
</feature>
<evidence type="ECO:0000256" key="4">
    <source>
        <dbReference type="NCBIfam" id="TIGR00652"/>
    </source>
</evidence>
<dbReference type="EMBL" id="FPCJ01000001">
    <property type="protein sequence ID" value="SFV28201.1"/>
    <property type="molecule type" value="Genomic_DNA"/>
</dbReference>
<comment type="caution">
    <text evidence="3">Lacks conserved residue(s) required for the propagation of feature annotation.</text>
</comment>
<feature type="site" description="Could be important to modulate the pK values of the two catalytic cysteine residues" evidence="3">
    <location>
        <position position="187"/>
    </location>
</feature>
<dbReference type="OrthoDB" id="9805408at2"/>
<keyword evidence="3" id="KW-0963">Cytoplasm</keyword>
<evidence type="ECO:0000313" key="6">
    <source>
        <dbReference type="Proteomes" id="UP000199537"/>
    </source>
</evidence>
<evidence type="ECO:0000256" key="3">
    <source>
        <dbReference type="HAMAP-Rule" id="MF_00197"/>
    </source>
</evidence>
<dbReference type="STRING" id="1393122.SAMN05660895_0281"/>
<dbReference type="Gene3D" id="3.10.310.10">
    <property type="entry name" value="Diaminopimelate Epimerase, Chain A, domain 1"/>
    <property type="match status" value="2"/>
</dbReference>
<dbReference type="RefSeq" id="WP_092456683.1">
    <property type="nucleotide sequence ID" value="NZ_FPCJ01000001.1"/>
</dbReference>
<feature type="binding site" evidence="3">
    <location>
        <position position="13"/>
    </location>
    <ligand>
        <name>substrate</name>
    </ligand>
</feature>
<reference evidence="6" key="1">
    <citation type="submission" date="2016-10" db="EMBL/GenBank/DDBJ databases">
        <authorList>
            <person name="Varghese N."/>
            <person name="Submissions S."/>
        </authorList>
    </citation>
    <scope>NUCLEOTIDE SEQUENCE [LARGE SCALE GENOMIC DNA]</scope>
    <source>
        <strain evidence="6">DSM 14807</strain>
    </source>
</reference>
<feature type="binding site" evidence="3">
    <location>
        <begin position="198"/>
        <end position="199"/>
    </location>
    <ligand>
        <name>substrate</name>
    </ligand>
</feature>
<feature type="binding site" evidence="3">
    <location>
        <begin position="187"/>
        <end position="188"/>
    </location>
    <ligand>
        <name>substrate</name>
    </ligand>
</feature>
<dbReference type="EC" id="5.1.1.7" evidence="3 4"/>
<dbReference type="Proteomes" id="UP000199537">
    <property type="component" value="Unassembled WGS sequence"/>
</dbReference>
<keyword evidence="3" id="KW-0457">Lysine biosynthesis</keyword>
<comment type="function">
    <text evidence="3">Catalyzes the stereoinversion of LL-2,6-diaminopimelate (L,L-DAP) to meso-diaminopimelate (meso-DAP), a precursor of L-lysine and an essential component of the bacterial peptidoglycan.</text>
</comment>
<feature type="site" description="Could be important to modulate the pK values of the two catalytic cysteine residues" evidence="3">
    <location>
        <position position="138"/>
    </location>
</feature>
<comment type="pathway">
    <text evidence="3">Amino-acid biosynthesis; L-lysine biosynthesis via DAP pathway; DL-2,6-diaminopimelate from LL-2,6-diaminopimelate: step 1/1.</text>
</comment>
<comment type="subunit">
    <text evidence="3">Homodimer.</text>
</comment>
<keyword evidence="6" id="KW-1185">Reference proteome</keyword>
<evidence type="ECO:0000313" key="5">
    <source>
        <dbReference type="EMBL" id="SFV28201.1"/>
    </source>
</evidence>
<feature type="binding site" evidence="3">
    <location>
        <position position="170"/>
    </location>
    <ligand>
        <name>substrate</name>
    </ligand>
</feature>
<dbReference type="PANTHER" id="PTHR31689:SF0">
    <property type="entry name" value="DIAMINOPIMELATE EPIMERASE"/>
    <property type="match status" value="1"/>
</dbReference>
<sequence length="270" mass="30341">MQISFWKYEGAGNDFILVDNRQGEIQLHTEQIQWLCDRHFGIGADGFILLLSAEGYDFAMQYFNSDGRESTMCGNGGRCLADFAARLGLWKDRCSFLAIDGPHEAYRMENGWIALHMKDVASIERSYDTAVLNTGSPHLVKYTDHLDQVDVKTEGRKIRYSERFASEGINVNFIEYGQDALLIRTYERGVEDETLACGTGITAAALLAAGHEARSYRIPVQARGGRLEVRFKKIDDQHFTDIWLCGPATPVFTGSIDLTSTAFQEFLQTL</sequence>
<feature type="active site" description="Proton acceptor" evidence="3">
    <location>
        <position position="197"/>
    </location>
</feature>
<dbReference type="HAMAP" id="MF_00197">
    <property type="entry name" value="DAP_epimerase"/>
    <property type="match status" value="1"/>
</dbReference>
<dbReference type="Pfam" id="PF01678">
    <property type="entry name" value="DAP_epimerase"/>
    <property type="match status" value="2"/>
</dbReference>
<dbReference type="SUPFAM" id="SSF54506">
    <property type="entry name" value="Diaminopimelate epimerase-like"/>
    <property type="match status" value="2"/>
</dbReference>
<proteinExistence type="inferred from homology"/>
<feature type="binding site" evidence="3">
    <location>
        <begin position="74"/>
        <end position="75"/>
    </location>
    <ligand>
        <name>substrate</name>
    </ligand>
</feature>
<name>A0A1I7N0L8_9BACT</name>
<keyword evidence="3" id="KW-0028">Amino-acid biosynthesis</keyword>
<dbReference type="AlphaFoldDB" id="A0A1I7N0L8"/>
<dbReference type="PANTHER" id="PTHR31689">
    <property type="entry name" value="DIAMINOPIMELATE EPIMERASE, CHLOROPLASTIC"/>
    <property type="match status" value="1"/>
</dbReference>
<accession>A0A1I7N0L8</accession>
<gene>
    <name evidence="3" type="primary">dapF</name>
    <name evidence="5" type="ORF">SAMN05660895_0281</name>
</gene>
<dbReference type="InterPro" id="IPR001653">
    <property type="entry name" value="DAP_epimerase_DapF"/>
</dbReference>
<feature type="active site" description="Proton donor" evidence="3">
    <location>
        <position position="73"/>
    </location>
</feature>
<keyword evidence="2 3" id="KW-0413">Isomerase</keyword>
<comment type="similarity">
    <text evidence="1 3">Belongs to the diaminopimelate epimerase family.</text>
</comment>
<organism evidence="5 6">
    <name type="scientific">Thermoflavifilum thermophilum</name>
    <dbReference type="NCBI Taxonomy" id="1393122"/>
    <lineage>
        <taxon>Bacteria</taxon>
        <taxon>Pseudomonadati</taxon>
        <taxon>Bacteroidota</taxon>
        <taxon>Chitinophagia</taxon>
        <taxon>Chitinophagales</taxon>
        <taxon>Chitinophagaceae</taxon>
        <taxon>Thermoflavifilum</taxon>
    </lineage>
</organism>
<dbReference type="GO" id="GO:0005829">
    <property type="term" value="C:cytosol"/>
    <property type="evidence" value="ECO:0007669"/>
    <property type="project" value="TreeGrafter"/>
</dbReference>
<comment type="subcellular location">
    <subcellularLocation>
        <location evidence="3">Cytoplasm</location>
    </subcellularLocation>
</comment>
<comment type="catalytic activity">
    <reaction evidence="3">
        <text>(2S,6S)-2,6-diaminopimelate = meso-2,6-diaminopimelate</text>
        <dbReference type="Rhea" id="RHEA:15393"/>
        <dbReference type="ChEBI" id="CHEBI:57609"/>
        <dbReference type="ChEBI" id="CHEBI:57791"/>
        <dbReference type="EC" id="5.1.1.7"/>
    </reaction>
</comment>
<dbReference type="UniPathway" id="UPA00034">
    <property type="reaction ID" value="UER00025"/>
</dbReference>
<evidence type="ECO:0000256" key="2">
    <source>
        <dbReference type="ARBA" id="ARBA00023235"/>
    </source>
</evidence>
<dbReference type="GO" id="GO:0009089">
    <property type="term" value="P:lysine biosynthetic process via diaminopimelate"/>
    <property type="evidence" value="ECO:0007669"/>
    <property type="project" value="UniProtKB-UniRule"/>
</dbReference>
<protein>
    <recommendedName>
        <fullName evidence="3 4">Diaminopimelate epimerase</fullName>
        <shortName evidence="3">DAP epimerase</shortName>
        <ecNumber evidence="3 4">5.1.1.7</ecNumber>
    </recommendedName>
    <alternativeName>
        <fullName evidence="3">PLP-independent amino acid racemase</fullName>
    </alternativeName>
</protein>
<dbReference type="GO" id="GO:0008837">
    <property type="term" value="F:diaminopimelate epimerase activity"/>
    <property type="evidence" value="ECO:0007669"/>
    <property type="project" value="UniProtKB-UniRule"/>
</dbReference>
<dbReference type="NCBIfam" id="TIGR00652">
    <property type="entry name" value="DapF"/>
    <property type="match status" value="1"/>
</dbReference>